<reference evidence="2" key="1">
    <citation type="submission" date="2017-02" db="EMBL/GenBank/DDBJ databases">
        <authorList>
            <person name="Varghese N."/>
            <person name="Submissions S."/>
        </authorList>
    </citation>
    <scope>NUCLEOTIDE SEQUENCE [LARGE SCALE GENOMIC DNA]</scope>
    <source>
        <strain evidence="2">DSM 22385</strain>
    </source>
</reference>
<proteinExistence type="predicted"/>
<evidence type="ECO:0000313" key="2">
    <source>
        <dbReference type="Proteomes" id="UP000189981"/>
    </source>
</evidence>
<organism evidence="1 2">
    <name type="scientific">Daejeonella lutea</name>
    <dbReference type="NCBI Taxonomy" id="572036"/>
    <lineage>
        <taxon>Bacteria</taxon>
        <taxon>Pseudomonadati</taxon>
        <taxon>Bacteroidota</taxon>
        <taxon>Sphingobacteriia</taxon>
        <taxon>Sphingobacteriales</taxon>
        <taxon>Sphingobacteriaceae</taxon>
        <taxon>Daejeonella</taxon>
    </lineage>
</organism>
<evidence type="ECO:0000313" key="1">
    <source>
        <dbReference type="EMBL" id="SKB90930.1"/>
    </source>
</evidence>
<dbReference type="AlphaFoldDB" id="A0A1T5F4F7"/>
<sequence length="48" mass="5378">MLCNGHLQQKDDERILILASSTNVILTQVLVYSGAHENVQFFADDKSD</sequence>
<name>A0A1T5F4F7_9SPHI</name>
<keyword evidence="2" id="KW-1185">Reference proteome</keyword>
<dbReference type="Proteomes" id="UP000189981">
    <property type="component" value="Unassembled WGS sequence"/>
</dbReference>
<protein>
    <submittedName>
        <fullName evidence="1">Uncharacterized protein</fullName>
    </submittedName>
</protein>
<dbReference type="EMBL" id="FUYR01000006">
    <property type="protein sequence ID" value="SKB90930.1"/>
    <property type="molecule type" value="Genomic_DNA"/>
</dbReference>
<accession>A0A1T5F4F7</accession>
<gene>
    <name evidence="1" type="ORF">SAMN05661099_3396</name>
</gene>